<dbReference type="GO" id="GO:0016618">
    <property type="term" value="F:hydroxypyruvate reductase [NAD(P)H] activity"/>
    <property type="evidence" value="ECO:0007669"/>
    <property type="project" value="TreeGrafter"/>
</dbReference>
<dbReference type="eggNOG" id="COG1052">
    <property type="taxonomic scope" value="Bacteria"/>
</dbReference>
<proteinExistence type="inferred from homology"/>
<keyword evidence="4" id="KW-0520">NAD</keyword>
<evidence type="ECO:0000256" key="2">
    <source>
        <dbReference type="ARBA" id="ARBA00022857"/>
    </source>
</evidence>
<dbReference type="FunFam" id="3.40.50.720:FF:000213">
    <property type="entry name" value="Putative 2-hydroxyacid dehydrogenase"/>
    <property type="match status" value="1"/>
</dbReference>
<dbReference type="AlphaFoldDB" id="M7MQR1"/>
<dbReference type="PATRIC" id="fig|1276920.7.peg.3190"/>
<evidence type="ECO:0000259" key="6">
    <source>
        <dbReference type="Pfam" id="PF00389"/>
    </source>
</evidence>
<evidence type="ECO:0000256" key="4">
    <source>
        <dbReference type="ARBA" id="ARBA00023027"/>
    </source>
</evidence>
<dbReference type="Pfam" id="PF02826">
    <property type="entry name" value="2-Hacid_dh_C"/>
    <property type="match status" value="1"/>
</dbReference>
<dbReference type="RefSeq" id="WP_007272353.1">
    <property type="nucleotide sequence ID" value="NZ_AOCK01000010.1"/>
</dbReference>
<evidence type="ECO:0000256" key="1">
    <source>
        <dbReference type="ARBA" id="ARBA00005854"/>
    </source>
</evidence>
<dbReference type="InterPro" id="IPR050223">
    <property type="entry name" value="D-isomer_2-hydroxyacid_DH"/>
</dbReference>
<keyword evidence="3 5" id="KW-0560">Oxidoreductase</keyword>
<dbReference type="GO" id="GO:0047964">
    <property type="term" value="F:glyoxylate reductase (NADH) activity"/>
    <property type="evidence" value="ECO:0007669"/>
    <property type="project" value="UniProtKB-EC"/>
</dbReference>
<dbReference type="EMBL" id="AOCK01000010">
    <property type="protein sequence ID" value="EMQ97391.1"/>
    <property type="molecule type" value="Genomic_DNA"/>
</dbReference>
<evidence type="ECO:0000256" key="5">
    <source>
        <dbReference type="RuleBase" id="RU003719"/>
    </source>
</evidence>
<dbReference type="CDD" id="cd12156">
    <property type="entry name" value="HPPR"/>
    <property type="match status" value="1"/>
</dbReference>
<accession>M7MQR1</accession>
<keyword evidence="9" id="KW-1185">Reference proteome</keyword>
<dbReference type="GO" id="GO:0051287">
    <property type="term" value="F:NAD binding"/>
    <property type="evidence" value="ECO:0007669"/>
    <property type="project" value="InterPro"/>
</dbReference>
<dbReference type="PANTHER" id="PTHR10996:SF178">
    <property type="entry name" value="2-HYDROXYACID DEHYDROGENASE YGL185C-RELATED"/>
    <property type="match status" value="1"/>
</dbReference>
<dbReference type="Proteomes" id="UP000012015">
    <property type="component" value="Unassembled WGS sequence"/>
</dbReference>
<evidence type="ECO:0000313" key="9">
    <source>
        <dbReference type="Proteomes" id="UP000012015"/>
    </source>
</evidence>
<name>M7MQR1_9MICC</name>
<dbReference type="STRING" id="1276920.ADIAG_03186"/>
<dbReference type="SUPFAM" id="SSF51735">
    <property type="entry name" value="NAD(P)-binding Rossmann-fold domains"/>
    <property type="match status" value="1"/>
</dbReference>
<dbReference type="InterPro" id="IPR036291">
    <property type="entry name" value="NAD(P)-bd_dom_sf"/>
</dbReference>
<comment type="similarity">
    <text evidence="1 5">Belongs to the D-isomer specific 2-hydroxyacid dehydrogenase family.</text>
</comment>
<sequence length="318" mass="33771">MQPNAQKTTATVLQVGPMPPFVEGPLHEEFNVLRLPDAEVEKFLATNSGQVGVVVTTSVTGVDAHLMRALPELRAIVNFGVGFDKIDVHTADELGVVVSNTPDVLTDCVADMAVGLLIDVARGISASDRFVRRGDWLQGSYPLGTRVSGKRVGILGLGRIGLAIAARLEAFGTTVAYHGRRRVADVTYPWHESLTDLAENSDFLIVAVASNSATAGIVSAEVLEALGPKGYLINISRGAVVDEAALVDALVQQRIAGAGLDVFAHEPYVPQELLNLDNVVLAPHTGSATAETRQDMADLFLTNLRQFVNEGTLSTPIS</sequence>
<comment type="caution">
    <text evidence="8">The sequence shown here is derived from an EMBL/GenBank/DDBJ whole genome shotgun (WGS) entry which is preliminary data.</text>
</comment>
<protein>
    <submittedName>
        <fullName evidence="8">Glyoxylate reductase</fullName>
        <ecNumber evidence="8">1.1.1.26</ecNumber>
    </submittedName>
</protein>
<dbReference type="InterPro" id="IPR006139">
    <property type="entry name" value="D-isomer_2_OHA_DH_cat_dom"/>
</dbReference>
<dbReference type="Pfam" id="PF00389">
    <property type="entry name" value="2-Hacid_dh"/>
    <property type="match status" value="1"/>
</dbReference>
<feature type="domain" description="D-isomer specific 2-hydroxyacid dehydrogenase NAD-binding" evidence="7">
    <location>
        <begin position="114"/>
        <end position="286"/>
    </location>
</feature>
<dbReference type="EC" id="1.1.1.26" evidence="8"/>
<reference evidence="8 9" key="1">
    <citation type="journal article" date="2013" name="Genome Announc.">
        <title>Draft Genome Sequence of Arthrobacter gangotriensis Strain Lz1yT, Isolated from a Penguin Rookery Soil Sample Collected in Antarctica, near the Indian Station Dakshin Gangotri.</title>
        <authorList>
            <person name="Shivaji S."/>
            <person name="Ara S."/>
            <person name="Bandi S."/>
            <person name="Singh A."/>
            <person name="Kumar Pinnaka A."/>
        </authorList>
    </citation>
    <scope>NUCLEOTIDE SEQUENCE [LARGE SCALE GENOMIC DNA]</scope>
    <source>
        <strain evidence="8 9">Lz1y</strain>
    </source>
</reference>
<feature type="domain" description="D-isomer specific 2-hydroxyacid dehydrogenase catalytic" evidence="6">
    <location>
        <begin position="40"/>
        <end position="316"/>
    </location>
</feature>
<dbReference type="Gene3D" id="3.40.50.720">
    <property type="entry name" value="NAD(P)-binding Rossmann-like Domain"/>
    <property type="match status" value="2"/>
</dbReference>
<gene>
    <name evidence="8" type="primary">gyaR</name>
    <name evidence="8" type="ORF">ADIAG_03186</name>
</gene>
<dbReference type="PANTHER" id="PTHR10996">
    <property type="entry name" value="2-HYDROXYACID DEHYDROGENASE-RELATED"/>
    <property type="match status" value="1"/>
</dbReference>
<evidence type="ECO:0000259" key="7">
    <source>
        <dbReference type="Pfam" id="PF02826"/>
    </source>
</evidence>
<evidence type="ECO:0000313" key="8">
    <source>
        <dbReference type="EMBL" id="EMQ97391.1"/>
    </source>
</evidence>
<dbReference type="GO" id="GO:0005829">
    <property type="term" value="C:cytosol"/>
    <property type="evidence" value="ECO:0007669"/>
    <property type="project" value="TreeGrafter"/>
</dbReference>
<evidence type="ECO:0000256" key="3">
    <source>
        <dbReference type="ARBA" id="ARBA00023002"/>
    </source>
</evidence>
<organism evidence="8 9">
    <name type="scientific">Paeniglutamicibacter gangotriensis Lz1y</name>
    <dbReference type="NCBI Taxonomy" id="1276920"/>
    <lineage>
        <taxon>Bacteria</taxon>
        <taxon>Bacillati</taxon>
        <taxon>Actinomycetota</taxon>
        <taxon>Actinomycetes</taxon>
        <taxon>Micrococcales</taxon>
        <taxon>Micrococcaceae</taxon>
        <taxon>Paeniglutamicibacter</taxon>
    </lineage>
</organism>
<keyword evidence="2" id="KW-0521">NADP</keyword>
<dbReference type="InterPro" id="IPR006140">
    <property type="entry name" value="D-isomer_DH_NAD-bd"/>
</dbReference>
<dbReference type="SUPFAM" id="SSF52283">
    <property type="entry name" value="Formate/glycerate dehydrogenase catalytic domain-like"/>
    <property type="match status" value="1"/>
</dbReference>
<dbReference type="GO" id="GO:0030267">
    <property type="term" value="F:glyoxylate reductase (NADPH) activity"/>
    <property type="evidence" value="ECO:0007669"/>
    <property type="project" value="TreeGrafter"/>
</dbReference>